<keyword evidence="8" id="KW-1185">Reference proteome</keyword>
<accession>A0A0M7A5E9</accession>
<feature type="chain" id="PRO_5005809455" evidence="5">
    <location>
        <begin position="40"/>
        <end position="332"/>
    </location>
</feature>
<keyword evidence="4" id="KW-0862">Zinc</keyword>
<dbReference type="EMBL" id="CXWD01000006">
    <property type="protein sequence ID" value="CTQ68953.1"/>
    <property type="molecule type" value="Genomic_DNA"/>
</dbReference>
<dbReference type="InterPro" id="IPR006311">
    <property type="entry name" value="TAT_signal"/>
</dbReference>
<evidence type="ECO:0000313" key="8">
    <source>
        <dbReference type="Proteomes" id="UP000053235"/>
    </source>
</evidence>
<dbReference type="CDD" id="cd07720">
    <property type="entry name" value="OPHC2-like_MBL-fold"/>
    <property type="match status" value="1"/>
</dbReference>
<dbReference type="Gene3D" id="3.60.15.10">
    <property type="entry name" value="Ribonuclease Z/Hydroxyacylglutathione hydrolase-like"/>
    <property type="match status" value="1"/>
</dbReference>
<sequence>MTVETISMNRRGFLGGAMTGGAALGAASALSLVPATAHAAAPLAGSPMAGALRRKVGNFEVTALLDGYLQLGPELIVGYEEETAAKLRKAAFIESQALTGPVNAYLVNTGDKLVLIDAGTSDKMGPTLGHLGSALSAAGVTPEQIDAVLITHMHPDHLFGVLTPTGEKAFPNAELLLPELDNIFWYDDAAMNAAPEQFKPFFLGARASADAYKSTQTLFNPGKEVFPGITAKALPGHTPGHVGFVIESNGEQLIIAADIIHATTYQFENPEWAIAFDIDPAQAIETRKKFFDEISADRVMFAGMHIPFPGFGYLAKQGDGYRFVAADWPYTF</sequence>
<dbReference type="SUPFAM" id="SSF56281">
    <property type="entry name" value="Metallo-hydrolase/oxidoreductase"/>
    <property type="match status" value="1"/>
</dbReference>
<keyword evidence="2" id="KW-0479">Metal-binding</keyword>
<protein>
    <submittedName>
        <fullName evidence="7">Ribonuclease Z</fullName>
    </submittedName>
</protein>
<feature type="signal peptide" evidence="5">
    <location>
        <begin position="1"/>
        <end position="39"/>
    </location>
</feature>
<evidence type="ECO:0000256" key="2">
    <source>
        <dbReference type="ARBA" id="ARBA00022723"/>
    </source>
</evidence>
<dbReference type="InterPro" id="IPR036866">
    <property type="entry name" value="RibonucZ/Hydroxyglut_hydro"/>
</dbReference>
<feature type="domain" description="Metallo-beta-lactamase" evidence="6">
    <location>
        <begin position="101"/>
        <end position="305"/>
    </location>
</feature>
<name>A0A0M7A5E9_9HYPH</name>
<comment type="similarity">
    <text evidence="1">Belongs to the metallo-beta-lactamase superfamily.</text>
</comment>
<dbReference type="GO" id="GO:0016787">
    <property type="term" value="F:hydrolase activity"/>
    <property type="evidence" value="ECO:0007669"/>
    <property type="project" value="UniProtKB-KW"/>
</dbReference>
<dbReference type="Proteomes" id="UP000053235">
    <property type="component" value="Unassembled WGS sequence"/>
</dbReference>
<dbReference type="PROSITE" id="PS51318">
    <property type="entry name" value="TAT"/>
    <property type="match status" value="1"/>
</dbReference>
<keyword evidence="3" id="KW-0378">Hydrolase</keyword>
<evidence type="ECO:0000256" key="3">
    <source>
        <dbReference type="ARBA" id="ARBA00022801"/>
    </source>
</evidence>
<evidence type="ECO:0000259" key="6">
    <source>
        <dbReference type="SMART" id="SM00849"/>
    </source>
</evidence>
<dbReference type="SMART" id="SM00849">
    <property type="entry name" value="Lactamase_B"/>
    <property type="match status" value="1"/>
</dbReference>
<proteinExistence type="inferred from homology"/>
<dbReference type="InterPro" id="IPR001279">
    <property type="entry name" value="Metallo-B-lactamas"/>
</dbReference>
<keyword evidence="5" id="KW-0732">Signal</keyword>
<dbReference type="AlphaFoldDB" id="A0A0M7A5E9"/>
<dbReference type="STRING" id="388408.LAX5112_01947"/>
<evidence type="ECO:0000256" key="4">
    <source>
        <dbReference type="ARBA" id="ARBA00022833"/>
    </source>
</evidence>
<reference evidence="8" key="1">
    <citation type="submission" date="2015-07" db="EMBL/GenBank/DDBJ databases">
        <authorList>
            <person name="Rodrigo-Torres Lidia"/>
            <person name="Arahal R.David."/>
        </authorList>
    </citation>
    <scope>NUCLEOTIDE SEQUENCE [LARGE SCALE GENOMIC DNA]</scope>
    <source>
        <strain evidence="8">CECT 5112</strain>
    </source>
</reference>
<dbReference type="PANTHER" id="PTHR42978">
    <property type="entry name" value="QUORUM-QUENCHING LACTONASE YTNP-RELATED-RELATED"/>
    <property type="match status" value="1"/>
</dbReference>
<evidence type="ECO:0000256" key="1">
    <source>
        <dbReference type="ARBA" id="ARBA00007749"/>
    </source>
</evidence>
<dbReference type="InterPro" id="IPR051013">
    <property type="entry name" value="MBL_superfamily_lactonases"/>
</dbReference>
<gene>
    <name evidence="7" type="ORF">LAX5112_01947</name>
</gene>
<dbReference type="RefSeq" id="WP_055671633.1">
    <property type="nucleotide sequence ID" value="NZ_CXWD01000006.1"/>
</dbReference>
<organism evidence="7 8">
    <name type="scientific">Roseibium alexandrii</name>
    <dbReference type="NCBI Taxonomy" id="388408"/>
    <lineage>
        <taxon>Bacteria</taxon>
        <taxon>Pseudomonadati</taxon>
        <taxon>Pseudomonadota</taxon>
        <taxon>Alphaproteobacteria</taxon>
        <taxon>Hyphomicrobiales</taxon>
        <taxon>Stappiaceae</taxon>
        <taxon>Roseibium</taxon>
    </lineage>
</organism>
<evidence type="ECO:0000256" key="5">
    <source>
        <dbReference type="SAM" id="SignalP"/>
    </source>
</evidence>
<dbReference type="Pfam" id="PF00753">
    <property type="entry name" value="Lactamase_B"/>
    <property type="match status" value="1"/>
</dbReference>
<evidence type="ECO:0000313" key="7">
    <source>
        <dbReference type="EMBL" id="CTQ68953.1"/>
    </source>
</evidence>
<dbReference type="PANTHER" id="PTHR42978:SF6">
    <property type="entry name" value="QUORUM-QUENCHING LACTONASE YTNP-RELATED"/>
    <property type="match status" value="1"/>
</dbReference>
<dbReference type="GO" id="GO:0046872">
    <property type="term" value="F:metal ion binding"/>
    <property type="evidence" value="ECO:0007669"/>
    <property type="project" value="UniProtKB-KW"/>
</dbReference>